<dbReference type="PANTHER" id="PTHR32039">
    <property type="entry name" value="MAGNESIUM-CHELATASE SUBUNIT CHLI"/>
    <property type="match status" value="1"/>
</dbReference>
<evidence type="ECO:0000256" key="1">
    <source>
        <dbReference type="ARBA" id="ARBA00006354"/>
    </source>
</evidence>
<dbReference type="Pfam" id="PF13335">
    <property type="entry name" value="Mg_chelatase_C"/>
    <property type="match status" value="1"/>
</dbReference>
<dbReference type="PANTHER" id="PTHR32039:SF7">
    <property type="entry name" value="COMPETENCE PROTEIN COMM"/>
    <property type="match status" value="1"/>
</dbReference>
<dbReference type="InterPro" id="IPR020568">
    <property type="entry name" value="Ribosomal_Su5_D2-typ_SF"/>
</dbReference>
<reference evidence="3 4" key="1">
    <citation type="submission" date="2020-08" db="EMBL/GenBank/DDBJ databases">
        <title>Genomic Encyclopedia of Type Strains, Phase IV (KMG-IV): sequencing the most valuable type-strain genomes for metagenomic binning, comparative biology and taxonomic classification.</title>
        <authorList>
            <person name="Goeker M."/>
        </authorList>
    </citation>
    <scope>NUCLEOTIDE SEQUENCE [LARGE SCALE GENOMIC DNA]</scope>
    <source>
        <strain evidence="3 4">DSM 29853</strain>
    </source>
</reference>
<dbReference type="GO" id="GO:0005524">
    <property type="term" value="F:ATP binding"/>
    <property type="evidence" value="ECO:0007669"/>
    <property type="project" value="InterPro"/>
</dbReference>
<dbReference type="NCBIfam" id="TIGR00368">
    <property type="entry name" value="YifB family Mg chelatase-like AAA ATPase"/>
    <property type="match status" value="1"/>
</dbReference>
<organism evidence="3 4">
    <name type="scientific">Gellertiella hungarica</name>
    <dbReference type="NCBI Taxonomy" id="1572859"/>
    <lineage>
        <taxon>Bacteria</taxon>
        <taxon>Pseudomonadati</taxon>
        <taxon>Pseudomonadota</taxon>
        <taxon>Alphaproteobacteria</taxon>
        <taxon>Hyphomicrobiales</taxon>
        <taxon>Rhizobiaceae</taxon>
        <taxon>Gellertiella</taxon>
    </lineage>
</organism>
<dbReference type="InterPro" id="IPR014721">
    <property type="entry name" value="Ribsml_uS5_D2-typ_fold_subgr"/>
</dbReference>
<dbReference type="AlphaFoldDB" id="A0A7W6J2Y2"/>
<dbReference type="InterPro" id="IPR025158">
    <property type="entry name" value="Mg_chelat-rel_C"/>
</dbReference>
<accession>A0A7W6J2Y2</accession>
<dbReference type="EMBL" id="JACIEZ010000002">
    <property type="protein sequence ID" value="MBB4063747.1"/>
    <property type="molecule type" value="Genomic_DNA"/>
</dbReference>
<dbReference type="SMART" id="SM00382">
    <property type="entry name" value="AAA"/>
    <property type="match status" value="1"/>
</dbReference>
<evidence type="ECO:0000313" key="4">
    <source>
        <dbReference type="Proteomes" id="UP000528286"/>
    </source>
</evidence>
<gene>
    <name evidence="3" type="ORF">GGR23_000924</name>
</gene>
<comment type="caution">
    <text evidence="3">The sequence shown here is derived from an EMBL/GenBank/DDBJ whole genome shotgun (WGS) entry which is preliminary data.</text>
</comment>
<dbReference type="Pfam" id="PF13541">
    <property type="entry name" value="ChlI"/>
    <property type="match status" value="1"/>
</dbReference>
<evidence type="ECO:0000259" key="2">
    <source>
        <dbReference type="SMART" id="SM00382"/>
    </source>
</evidence>
<dbReference type="Gene3D" id="3.30.230.10">
    <property type="match status" value="1"/>
</dbReference>
<dbReference type="CDD" id="cd00009">
    <property type="entry name" value="AAA"/>
    <property type="match status" value="1"/>
</dbReference>
<dbReference type="Proteomes" id="UP000528286">
    <property type="component" value="Unassembled WGS sequence"/>
</dbReference>
<proteinExistence type="inferred from homology"/>
<dbReference type="InterPro" id="IPR000523">
    <property type="entry name" value="Mg_chelatse_chII-like_cat_dom"/>
</dbReference>
<protein>
    <submittedName>
        <fullName evidence="3">Magnesium chelatase family protein</fullName>
    </submittedName>
</protein>
<name>A0A7W6J2Y2_9HYPH</name>
<dbReference type="SUPFAM" id="SSF52540">
    <property type="entry name" value="P-loop containing nucleoside triphosphate hydrolases"/>
    <property type="match status" value="1"/>
</dbReference>
<dbReference type="SUPFAM" id="SSF54211">
    <property type="entry name" value="Ribosomal protein S5 domain 2-like"/>
    <property type="match status" value="1"/>
</dbReference>
<dbReference type="InterPro" id="IPR027417">
    <property type="entry name" value="P-loop_NTPase"/>
</dbReference>
<sequence length="521" mass="54065">MPCPVGRIGGRVVARVSTIAFQGIEGVPVEVQALIGPGKIGMQIVGLPDKAVAESRERVQAALHASGLAMPGKKITINLAPADLPKEGSHFDLPIALGLMAALGAIPGDALAGYVALGELNLDGTLAPTAGALPAAIGANALGKGLICPAECGPEAAWAGEGVDILAPRSLIALANHFRGTQVLSRPRPAVRPGQGELPDLSDIKGQESARRALEVAAAGGHNLLMVGPPGSGKSMLAARLPSILPPLSPAELLEVSMVHSLAGQLPGGKLSDRRPFRAPHHSATMAALVGGGLRARPGEASLAHHGVLFLDELPEFSPQVLDALRQPLETGECIIARANHRVAYPAEIQLVAAMNPCRCGLAGEPGRGCARQPRCVGDYQARVSGPLMDRIDIRIEVPAVAATDLIRPQSSETSADVAARVVRARALQQARLEAAGERGTSCNARAPAALIEKLAEPDAAGLQLLRDAAEKLRFSARAYHRVLKVARTLADLDGQERVGRIHLAEAISYRIAGERLTSAA</sequence>
<dbReference type="Pfam" id="PF01078">
    <property type="entry name" value="Mg_chelatase"/>
    <property type="match status" value="1"/>
</dbReference>
<dbReference type="Gene3D" id="3.40.50.300">
    <property type="entry name" value="P-loop containing nucleotide triphosphate hydrolases"/>
    <property type="match status" value="1"/>
</dbReference>
<dbReference type="InterPro" id="IPR004482">
    <property type="entry name" value="Mg_chelat-rel"/>
</dbReference>
<evidence type="ECO:0000313" key="3">
    <source>
        <dbReference type="EMBL" id="MBB4063747.1"/>
    </source>
</evidence>
<dbReference type="InterPro" id="IPR003593">
    <property type="entry name" value="AAA+_ATPase"/>
</dbReference>
<dbReference type="InterPro" id="IPR045006">
    <property type="entry name" value="CHLI-like"/>
</dbReference>
<feature type="domain" description="AAA+ ATPase" evidence="2">
    <location>
        <begin position="220"/>
        <end position="402"/>
    </location>
</feature>
<keyword evidence="4" id="KW-1185">Reference proteome</keyword>
<comment type="similarity">
    <text evidence="1">Belongs to the Mg-chelatase subunits D/I family. ComM subfamily.</text>
</comment>